<organism evidence="1">
    <name type="scientific">marine metagenome</name>
    <dbReference type="NCBI Taxonomy" id="408172"/>
    <lineage>
        <taxon>unclassified sequences</taxon>
        <taxon>metagenomes</taxon>
        <taxon>ecological metagenomes</taxon>
    </lineage>
</organism>
<name>A0A382ZH35_9ZZZZ</name>
<proteinExistence type="predicted"/>
<evidence type="ECO:0000313" key="1">
    <source>
        <dbReference type="EMBL" id="SVD94782.1"/>
    </source>
</evidence>
<dbReference type="AlphaFoldDB" id="A0A382ZH35"/>
<protein>
    <submittedName>
        <fullName evidence="1">Uncharacterized protein</fullName>
    </submittedName>
</protein>
<sequence>MTLAIIRDIEDYNWTRNEGVDMAKLRGKQKWKHCLTVQGELWALERELDSMSQKGMDVARQLGRVRSIILRTHTDDQKTLKRWIKPAPNQVGKI</sequence>
<gene>
    <name evidence="1" type="ORF">METZ01_LOCUS447636</name>
</gene>
<accession>A0A382ZH35</accession>
<dbReference type="EMBL" id="UINC01183841">
    <property type="protein sequence ID" value="SVD94782.1"/>
    <property type="molecule type" value="Genomic_DNA"/>
</dbReference>
<reference evidence="1" key="1">
    <citation type="submission" date="2018-05" db="EMBL/GenBank/DDBJ databases">
        <authorList>
            <person name="Lanie J.A."/>
            <person name="Ng W.-L."/>
            <person name="Kazmierczak K.M."/>
            <person name="Andrzejewski T.M."/>
            <person name="Davidsen T.M."/>
            <person name="Wayne K.J."/>
            <person name="Tettelin H."/>
            <person name="Glass J.I."/>
            <person name="Rusch D."/>
            <person name="Podicherti R."/>
            <person name="Tsui H.-C.T."/>
            <person name="Winkler M.E."/>
        </authorList>
    </citation>
    <scope>NUCLEOTIDE SEQUENCE</scope>
</reference>